<keyword evidence="2" id="KW-1185">Reference proteome</keyword>
<comment type="caution">
    <text evidence="1">The sequence shown here is derived from an EMBL/GenBank/DDBJ whole genome shotgun (WGS) entry which is preliminary data.</text>
</comment>
<evidence type="ECO:0000313" key="1">
    <source>
        <dbReference type="EMBL" id="MBT0664743.1"/>
    </source>
</evidence>
<dbReference type="EMBL" id="JAHCVJ010000004">
    <property type="protein sequence ID" value="MBT0664743.1"/>
    <property type="molecule type" value="Genomic_DNA"/>
</dbReference>
<evidence type="ECO:0008006" key="3">
    <source>
        <dbReference type="Google" id="ProtNLM"/>
    </source>
</evidence>
<accession>A0AAW4L1F2</accession>
<evidence type="ECO:0000313" key="2">
    <source>
        <dbReference type="Proteomes" id="UP000811899"/>
    </source>
</evidence>
<gene>
    <name evidence="1" type="ORF">KI809_10570</name>
</gene>
<dbReference type="RefSeq" id="WP_214171527.1">
    <property type="nucleotide sequence ID" value="NZ_JAHCVJ010000004.1"/>
</dbReference>
<proteinExistence type="predicted"/>
<protein>
    <recommendedName>
        <fullName evidence="3">Inhibitor of sigma-G Gin</fullName>
    </recommendedName>
</protein>
<organism evidence="1 2">
    <name type="scientific">Geoanaerobacter pelophilus</name>
    <dbReference type="NCBI Taxonomy" id="60036"/>
    <lineage>
        <taxon>Bacteria</taxon>
        <taxon>Pseudomonadati</taxon>
        <taxon>Thermodesulfobacteriota</taxon>
        <taxon>Desulfuromonadia</taxon>
        <taxon>Geobacterales</taxon>
        <taxon>Geobacteraceae</taxon>
        <taxon>Geoanaerobacter</taxon>
    </lineage>
</organism>
<dbReference type="Proteomes" id="UP000811899">
    <property type="component" value="Unassembled WGS sequence"/>
</dbReference>
<name>A0AAW4L1F2_9BACT</name>
<dbReference type="AlphaFoldDB" id="A0AAW4L1F2"/>
<sequence>MSELICSTCNSSEIEDDCTVPGLIHKVCARCGATLATVGGIKTLTDAVREHSRLYGIKEAA</sequence>
<reference evidence="1 2" key="1">
    <citation type="submission" date="2021-05" db="EMBL/GenBank/DDBJ databases">
        <title>The draft genome of Geobacter pelophilus DSM 12255.</title>
        <authorList>
            <person name="Xu Z."/>
            <person name="Masuda Y."/>
            <person name="Itoh H."/>
            <person name="Senoo K."/>
        </authorList>
    </citation>
    <scope>NUCLEOTIDE SEQUENCE [LARGE SCALE GENOMIC DNA]</scope>
    <source>
        <strain evidence="1 2">DSM 12255</strain>
    </source>
</reference>